<dbReference type="EMBL" id="QYRN01000007">
    <property type="protein sequence ID" value="RIX99510.1"/>
    <property type="molecule type" value="Genomic_DNA"/>
</dbReference>
<dbReference type="PROSITE" id="PS51900">
    <property type="entry name" value="CB"/>
    <property type="match status" value="1"/>
</dbReference>
<evidence type="ECO:0000259" key="6">
    <source>
        <dbReference type="PROSITE" id="PS51898"/>
    </source>
</evidence>
<protein>
    <recommendedName>
        <fullName evidence="10">Recombinase XerD</fullName>
    </recommendedName>
</protein>
<keyword evidence="4" id="KW-0233">DNA recombination</keyword>
<dbReference type="InterPro" id="IPR011010">
    <property type="entry name" value="DNA_brk_join_enz"/>
</dbReference>
<sequence length="538" mass="60445">MPRPMKRSSTSYHQFVQRIPSDVIAKARGRTLVIPVGSETVTLALSAKAQDVRLSLRTRDAAEAKLRQAAVLGYLEGVWRSVREGPRTLTHQETVALAGDWYRALVADWSTDPGKAENWEAMRESIVDAQLDLVREDTRENWEQLERLIRPDPFLAERAISLEGDGRQRFLMEAGKALTQAAAMLQRNADGDYRPDPDAARFPAWTPPVPALAPPRQQKGEQRTVLAAFSQMAKERGYAPKTVSEWTRSLSSLTDHAQTTALTSITPDHLIGWTDELVARGLSAKTINETYLASAKALFRWARGKLYLPSNPAFETPKIIRRDDESEKRGFTLSEAQTILRKAEGARTAVRRWVPWLLAYSGARAGEVMQLRPQDVRKDEESGIWVLDITASAGRIKNKASARLVPVHPHLIEKGFVTWATSSKASRLFYEEREDEAEDGKRSRKSVAVNRLADWVRGLDLPAVKSGEVSPNHGWRHRFSTELVNLDVPDTLRKRLMGHTLEGQDNRYVGRIVMKRLHDAVAKLPAFALTDDAENRTE</sequence>
<dbReference type="PROSITE" id="PS51898">
    <property type="entry name" value="TYR_RECOMBINASE"/>
    <property type="match status" value="1"/>
</dbReference>
<evidence type="ECO:0008006" key="10">
    <source>
        <dbReference type="Google" id="ProtNLM"/>
    </source>
</evidence>
<feature type="domain" description="Core-binding (CB)" evidence="7">
    <location>
        <begin position="220"/>
        <end position="303"/>
    </location>
</feature>
<dbReference type="InterPro" id="IPR010998">
    <property type="entry name" value="Integrase_recombinase_N"/>
</dbReference>
<keyword evidence="3 5" id="KW-0238">DNA-binding</keyword>
<dbReference type="InterPro" id="IPR044068">
    <property type="entry name" value="CB"/>
</dbReference>
<evidence type="ECO:0000313" key="9">
    <source>
        <dbReference type="Proteomes" id="UP000265750"/>
    </source>
</evidence>
<evidence type="ECO:0000259" key="7">
    <source>
        <dbReference type="PROSITE" id="PS51900"/>
    </source>
</evidence>
<evidence type="ECO:0000256" key="2">
    <source>
        <dbReference type="ARBA" id="ARBA00022908"/>
    </source>
</evidence>
<dbReference type="AlphaFoldDB" id="A0A3A1WK79"/>
<organism evidence="8 9">
    <name type="scientific">Aureimonas flava</name>
    <dbReference type="NCBI Taxonomy" id="2320271"/>
    <lineage>
        <taxon>Bacteria</taxon>
        <taxon>Pseudomonadati</taxon>
        <taxon>Pseudomonadota</taxon>
        <taxon>Alphaproteobacteria</taxon>
        <taxon>Hyphomicrobiales</taxon>
        <taxon>Aurantimonadaceae</taxon>
        <taxon>Aureimonas</taxon>
    </lineage>
</organism>
<dbReference type="GO" id="GO:0003677">
    <property type="term" value="F:DNA binding"/>
    <property type="evidence" value="ECO:0007669"/>
    <property type="project" value="UniProtKB-UniRule"/>
</dbReference>
<comment type="caution">
    <text evidence="8">The sequence shown here is derived from an EMBL/GenBank/DDBJ whole genome shotgun (WGS) entry which is preliminary data.</text>
</comment>
<dbReference type="GO" id="GO:0015074">
    <property type="term" value="P:DNA integration"/>
    <property type="evidence" value="ECO:0007669"/>
    <property type="project" value="UniProtKB-KW"/>
</dbReference>
<dbReference type="InterPro" id="IPR004107">
    <property type="entry name" value="Integrase_SAM-like_N"/>
</dbReference>
<dbReference type="Proteomes" id="UP000265750">
    <property type="component" value="Unassembled WGS sequence"/>
</dbReference>
<evidence type="ECO:0000256" key="4">
    <source>
        <dbReference type="ARBA" id="ARBA00023172"/>
    </source>
</evidence>
<dbReference type="PANTHER" id="PTHR30349">
    <property type="entry name" value="PHAGE INTEGRASE-RELATED"/>
    <property type="match status" value="1"/>
</dbReference>
<dbReference type="GO" id="GO:0006310">
    <property type="term" value="P:DNA recombination"/>
    <property type="evidence" value="ECO:0007669"/>
    <property type="project" value="UniProtKB-KW"/>
</dbReference>
<dbReference type="PANTHER" id="PTHR30349:SF64">
    <property type="entry name" value="PROPHAGE INTEGRASE INTD-RELATED"/>
    <property type="match status" value="1"/>
</dbReference>
<dbReference type="Pfam" id="PF02899">
    <property type="entry name" value="Phage_int_SAM_1"/>
    <property type="match status" value="1"/>
</dbReference>
<dbReference type="InterPro" id="IPR050090">
    <property type="entry name" value="Tyrosine_recombinase_XerCD"/>
</dbReference>
<proteinExistence type="inferred from homology"/>
<dbReference type="OrthoDB" id="8243411at2"/>
<dbReference type="Gene3D" id="1.10.443.10">
    <property type="entry name" value="Intergrase catalytic core"/>
    <property type="match status" value="1"/>
</dbReference>
<evidence type="ECO:0000256" key="5">
    <source>
        <dbReference type="PROSITE-ProRule" id="PRU01248"/>
    </source>
</evidence>
<dbReference type="Gene3D" id="1.10.150.130">
    <property type="match status" value="1"/>
</dbReference>
<name>A0A3A1WK79_9HYPH</name>
<keyword evidence="2" id="KW-0229">DNA integration</keyword>
<reference evidence="9" key="1">
    <citation type="submission" date="2018-09" db="EMBL/GenBank/DDBJ databases">
        <authorList>
            <person name="Tuo L."/>
        </authorList>
    </citation>
    <scope>NUCLEOTIDE SEQUENCE [LARGE SCALE GENOMIC DNA]</scope>
    <source>
        <strain evidence="9">M2BS4Y-1</strain>
    </source>
</reference>
<dbReference type="InterPro" id="IPR013762">
    <property type="entry name" value="Integrase-like_cat_sf"/>
</dbReference>
<gene>
    <name evidence="8" type="ORF">D3218_13625</name>
</gene>
<evidence type="ECO:0000313" key="8">
    <source>
        <dbReference type="EMBL" id="RIX99510.1"/>
    </source>
</evidence>
<dbReference type="InterPro" id="IPR002104">
    <property type="entry name" value="Integrase_catalytic"/>
</dbReference>
<feature type="domain" description="Tyr recombinase" evidence="6">
    <location>
        <begin position="326"/>
        <end position="522"/>
    </location>
</feature>
<dbReference type="Pfam" id="PF00589">
    <property type="entry name" value="Phage_integrase"/>
    <property type="match status" value="1"/>
</dbReference>
<dbReference type="SUPFAM" id="SSF56349">
    <property type="entry name" value="DNA breaking-rejoining enzymes"/>
    <property type="match status" value="1"/>
</dbReference>
<comment type="similarity">
    <text evidence="1">Belongs to the 'phage' integrase family.</text>
</comment>
<evidence type="ECO:0000256" key="1">
    <source>
        <dbReference type="ARBA" id="ARBA00008857"/>
    </source>
</evidence>
<evidence type="ECO:0000256" key="3">
    <source>
        <dbReference type="ARBA" id="ARBA00023125"/>
    </source>
</evidence>
<keyword evidence="9" id="KW-1185">Reference proteome</keyword>
<accession>A0A3A1WK79</accession>